<evidence type="ECO:0000313" key="4">
    <source>
        <dbReference type="Proteomes" id="UP000509303"/>
    </source>
</evidence>
<feature type="compositionally biased region" description="Pro residues" evidence="1">
    <location>
        <begin position="170"/>
        <end position="180"/>
    </location>
</feature>
<feature type="domain" description="Aminoglycoside phosphotransferase" evidence="2">
    <location>
        <begin position="22"/>
        <end position="146"/>
    </location>
</feature>
<accession>A0A7H8NJ87</accession>
<keyword evidence="4" id="KW-1185">Reference proteome</keyword>
<dbReference type="Gene3D" id="3.90.1200.10">
    <property type="match status" value="1"/>
</dbReference>
<dbReference type="EMBL" id="CP054929">
    <property type="protein sequence ID" value="QKW54619.1"/>
    <property type="molecule type" value="Genomic_DNA"/>
</dbReference>
<feature type="domain" description="Aminoglycoside phosphotransferase" evidence="2">
    <location>
        <begin position="238"/>
        <end position="352"/>
    </location>
</feature>
<feature type="region of interest" description="Disordered" evidence="1">
    <location>
        <begin position="135"/>
        <end position="228"/>
    </location>
</feature>
<gene>
    <name evidence="3" type="ORF">HUT08_18835</name>
</gene>
<evidence type="ECO:0000313" key="3">
    <source>
        <dbReference type="EMBL" id="QKW54619.1"/>
    </source>
</evidence>
<feature type="compositionally biased region" description="Pro residues" evidence="1">
    <location>
        <begin position="137"/>
        <end position="160"/>
    </location>
</feature>
<dbReference type="GO" id="GO:0016740">
    <property type="term" value="F:transferase activity"/>
    <property type="evidence" value="ECO:0007669"/>
    <property type="project" value="UniProtKB-KW"/>
</dbReference>
<keyword evidence="3" id="KW-0808">Transferase</keyword>
<protein>
    <submittedName>
        <fullName evidence="3">Phosphotransferase</fullName>
    </submittedName>
</protein>
<dbReference type="AlphaFoldDB" id="A0A7H8NJ87"/>
<dbReference type="RefSeq" id="WP_176166261.1">
    <property type="nucleotide sequence ID" value="NZ_CP054929.1"/>
</dbReference>
<sequence length="417" mass="45269">MGPGTLAALLGRYTALGEPLSCRPLTEGLLNRGYRLTTTRGRYFLKHHLDGDQAAIARQHRATLRLAGLGVPVAPPVVAADGSTVTVVGGRCYALHPWIDGTHRDGDDLTGPQSRRLGRLLGVVHVCLDRVMRAEPTPHPATPAPPATPVPDPPAPPAPETAPERAPSWAAPPPSRPEPPAQRLLPGPRSASLSPTPLPCDPAPPARVSPGPAPSPAPWMGAPPGSPVAADPAETFALIDDLLALARRRRPRDAFDELAEHRLIERRALIERHAHRRPTPATTPASGWVHGDFHPLNLLYRGTEPAAIVDWDRLGVQPRAEEAVRAAAIFFVRPGGTLALAKVRPYARGYRAATGASPQELAAAVHRVWWERLNDFWILRWRYQRGDHRADPQFPAVAALVVWWTSRYEAVRAAFCE</sequence>
<feature type="compositionally biased region" description="Pro residues" evidence="1">
    <location>
        <begin position="196"/>
        <end position="217"/>
    </location>
</feature>
<organism evidence="3 4">
    <name type="scientific">Streptomyces buecherae</name>
    <dbReference type="NCBI Taxonomy" id="2763006"/>
    <lineage>
        <taxon>Bacteria</taxon>
        <taxon>Bacillati</taxon>
        <taxon>Actinomycetota</taxon>
        <taxon>Actinomycetes</taxon>
        <taxon>Kitasatosporales</taxon>
        <taxon>Streptomycetaceae</taxon>
        <taxon>Streptomyces</taxon>
    </lineage>
</organism>
<reference evidence="3 4" key="1">
    <citation type="submission" date="2020-06" db="EMBL/GenBank/DDBJ databases">
        <title>Genome mining for natural products.</title>
        <authorList>
            <person name="Zhang B."/>
            <person name="Shi J."/>
            <person name="Ge H."/>
        </authorList>
    </citation>
    <scope>NUCLEOTIDE SEQUENCE [LARGE SCALE GENOMIC DNA]</scope>
    <source>
        <strain evidence="3 4">NA00687</strain>
    </source>
</reference>
<dbReference type="Pfam" id="PF01636">
    <property type="entry name" value="APH"/>
    <property type="match status" value="2"/>
</dbReference>
<dbReference type="Gene3D" id="3.30.200.20">
    <property type="entry name" value="Phosphorylase Kinase, domain 1"/>
    <property type="match status" value="1"/>
</dbReference>
<evidence type="ECO:0000259" key="2">
    <source>
        <dbReference type="Pfam" id="PF01636"/>
    </source>
</evidence>
<proteinExistence type="predicted"/>
<dbReference type="InterPro" id="IPR002575">
    <property type="entry name" value="Aminoglycoside_PTrfase"/>
</dbReference>
<name>A0A7H8NJ87_9ACTN</name>
<dbReference type="InterPro" id="IPR011009">
    <property type="entry name" value="Kinase-like_dom_sf"/>
</dbReference>
<dbReference type="SUPFAM" id="SSF56112">
    <property type="entry name" value="Protein kinase-like (PK-like)"/>
    <property type="match status" value="1"/>
</dbReference>
<evidence type="ECO:0000256" key="1">
    <source>
        <dbReference type="SAM" id="MobiDB-lite"/>
    </source>
</evidence>
<dbReference type="Proteomes" id="UP000509303">
    <property type="component" value="Chromosome"/>
</dbReference>